<name>A0A934IFU3_9RHOB</name>
<dbReference type="Proteomes" id="UP000642488">
    <property type="component" value="Unassembled WGS sequence"/>
</dbReference>
<evidence type="ECO:0000313" key="1">
    <source>
        <dbReference type="EMBL" id="MBJ3762342.1"/>
    </source>
</evidence>
<dbReference type="EMBL" id="JAEKPD010000005">
    <property type="protein sequence ID" value="MBJ3762342.1"/>
    <property type="molecule type" value="Genomic_DNA"/>
</dbReference>
<comment type="caution">
    <text evidence="1">The sequence shown here is derived from an EMBL/GenBank/DDBJ whole genome shotgun (WGS) entry which is preliminary data.</text>
</comment>
<reference evidence="1" key="1">
    <citation type="submission" date="2020-12" db="EMBL/GenBank/DDBJ databases">
        <title>Bacterial taxonomy.</title>
        <authorList>
            <person name="Pan X."/>
        </authorList>
    </citation>
    <scope>NUCLEOTIDE SEQUENCE</scope>
    <source>
        <strain evidence="1">KCTC 52957</strain>
    </source>
</reference>
<evidence type="ECO:0000313" key="2">
    <source>
        <dbReference type="Proteomes" id="UP000642488"/>
    </source>
</evidence>
<accession>A0A934IFU3</accession>
<dbReference type="AlphaFoldDB" id="A0A934IFU3"/>
<protein>
    <submittedName>
        <fullName evidence="1">Uncharacterized protein</fullName>
    </submittedName>
</protein>
<proteinExistence type="predicted"/>
<dbReference type="RefSeq" id="WP_198915504.1">
    <property type="nucleotide sequence ID" value="NZ_JAEKPD010000005.1"/>
</dbReference>
<keyword evidence="2" id="KW-1185">Reference proteome</keyword>
<gene>
    <name evidence="1" type="ORF">ILP92_06255</name>
</gene>
<organism evidence="1 2">
    <name type="scientific">Palleronia pontilimi</name>
    <dbReference type="NCBI Taxonomy" id="1964209"/>
    <lineage>
        <taxon>Bacteria</taxon>
        <taxon>Pseudomonadati</taxon>
        <taxon>Pseudomonadota</taxon>
        <taxon>Alphaproteobacteria</taxon>
        <taxon>Rhodobacterales</taxon>
        <taxon>Roseobacteraceae</taxon>
        <taxon>Palleronia</taxon>
    </lineage>
</organism>
<sequence>MYLDRITEEVAHFIGLFLIQAEGARSRLDYDRFDELQQSQDVGEIDLSVGAGRPGFHVPDFDPSVTDAGLSLPTFDLNALPNFAPPLEPDAAAAEPGFELPTVSVLLPAGTPDITWGPLEVPPPGSLATVTIQINVVNDNDILDIAPDIAAAWLALAELRLDAMLAAANYGLGGLSAISDDGMNTLVTGTAVAEHMELLHVLGPTPDDVMAIEQGQWLSDGQWTDEQISFETLRETYGPQPDDGSAAGRFGVSTGQNMALNQAGVANIWIDAPVIAVGGNAYALSGIVQSNAVHDEDFGIGWAGENVFANQAGINGQSEIVLDEGPLFSGVLGGVTIATIEGDLISVNATHQINVLSDVDAVSLTFSMGGLLLETGENLLFNAQFLQALGTGFDLIIVEGDFIQTNWVSQTNVLIDDDVAVFFGAGDMDGSIGNALLNSASISMTGDSMIGGHSAVADLIASVEDGADMDALADAGVGSTTGTINILHITGDLIVSNAVEQTNIVLDSDLIEGFASQVDAEGNFLGNVADVVVGGMPSTVAAAGEVYSDALIYQANLIETGNGPEPGLAHAAVAFLADDMIAEAQVTQVDVPTANELADAGTPADVMQLALA</sequence>